<comment type="subcellular location">
    <subcellularLocation>
        <location evidence="1">Mitochondrion membrane</location>
        <topology evidence="1">Multi-pass membrane protein</topology>
    </subcellularLocation>
</comment>
<keyword evidence="7" id="KW-0496">Mitochondrion</keyword>
<feature type="repeat" description="Solcar" evidence="9">
    <location>
        <begin position="24"/>
        <end position="104"/>
    </location>
</feature>
<dbReference type="Gene3D" id="1.50.40.10">
    <property type="entry name" value="Mitochondrial carrier domain"/>
    <property type="match status" value="2"/>
</dbReference>
<evidence type="ECO:0000256" key="3">
    <source>
        <dbReference type="ARBA" id="ARBA00022448"/>
    </source>
</evidence>
<evidence type="ECO:0000256" key="1">
    <source>
        <dbReference type="ARBA" id="ARBA00004225"/>
    </source>
</evidence>
<evidence type="ECO:0000256" key="4">
    <source>
        <dbReference type="ARBA" id="ARBA00022692"/>
    </source>
</evidence>
<dbReference type="GO" id="GO:0022857">
    <property type="term" value="F:transmembrane transporter activity"/>
    <property type="evidence" value="ECO:0007669"/>
    <property type="project" value="TreeGrafter"/>
</dbReference>
<evidence type="ECO:0000256" key="12">
    <source>
        <dbReference type="SAM" id="Phobius"/>
    </source>
</evidence>
<dbReference type="SUPFAM" id="SSF103506">
    <property type="entry name" value="Mitochondrial carrier"/>
    <property type="match status" value="1"/>
</dbReference>
<accession>A0A2R5G8V8</accession>
<protein>
    <submittedName>
        <fullName evidence="13">Carrier protein YMC1, mitochondrial</fullName>
    </submittedName>
</protein>
<feature type="compositionally biased region" description="Low complexity" evidence="11">
    <location>
        <begin position="1"/>
        <end position="10"/>
    </location>
</feature>
<comment type="similarity">
    <text evidence="2 10">Belongs to the mitochondrial carrier (TC 2.A.29) family.</text>
</comment>
<keyword evidence="6 12" id="KW-1133">Transmembrane helix</keyword>
<dbReference type="InterPro" id="IPR050567">
    <property type="entry name" value="Mitochondrial_Carrier"/>
</dbReference>
<evidence type="ECO:0000256" key="8">
    <source>
        <dbReference type="ARBA" id="ARBA00023136"/>
    </source>
</evidence>
<keyword evidence="5" id="KW-0677">Repeat</keyword>
<gene>
    <name evidence="13" type="ORF">FCC1311_036992</name>
</gene>
<dbReference type="Proteomes" id="UP000241890">
    <property type="component" value="Unassembled WGS sequence"/>
</dbReference>
<dbReference type="EMBL" id="BEYU01000031">
    <property type="protein sequence ID" value="GBG27477.1"/>
    <property type="molecule type" value="Genomic_DNA"/>
</dbReference>
<evidence type="ECO:0000256" key="9">
    <source>
        <dbReference type="PROSITE-ProRule" id="PRU00282"/>
    </source>
</evidence>
<evidence type="ECO:0000256" key="2">
    <source>
        <dbReference type="ARBA" id="ARBA00006375"/>
    </source>
</evidence>
<evidence type="ECO:0000313" key="14">
    <source>
        <dbReference type="Proteomes" id="UP000241890"/>
    </source>
</evidence>
<dbReference type="InterPro" id="IPR023395">
    <property type="entry name" value="MCP_dom_sf"/>
</dbReference>
<proteinExistence type="inferred from homology"/>
<dbReference type="PROSITE" id="PS50920">
    <property type="entry name" value="SOLCAR"/>
    <property type="match status" value="3"/>
</dbReference>
<dbReference type="PANTHER" id="PTHR45624:SF10">
    <property type="entry name" value="SLC (SOLUTE CARRIER) HOMOLOG"/>
    <property type="match status" value="1"/>
</dbReference>
<dbReference type="GO" id="GO:0031966">
    <property type="term" value="C:mitochondrial membrane"/>
    <property type="evidence" value="ECO:0007669"/>
    <property type="project" value="UniProtKB-SubCell"/>
</dbReference>
<keyword evidence="8 9" id="KW-0472">Membrane</keyword>
<feature type="region of interest" description="Disordered" evidence="11">
    <location>
        <begin position="1"/>
        <end position="22"/>
    </location>
</feature>
<reference evidence="13 14" key="1">
    <citation type="submission" date="2017-12" db="EMBL/GenBank/DDBJ databases">
        <title>Sequencing, de novo assembly and annotation of complete genome of a new Thraustochytrid species, strain FCC1311.</title>
        <authorList>
            <person name="Sedici K."/>
            <person name="Godart F."/>
            <person name="Aiese Cigliano R."/>
            <person name="Sanseverino W."/>
            <person name="Barakat M."/>
            <person name="Ortet P."/>
            <person name="Marechal E."/>
            <person name="Cagnac O."/>
            <person name="Amato A."/>
        </authorList>
    </citation>
    <scope>NUCLEOTIDE SEQUENCE [LARGE SCALE GENOMIC DNA]</scope>
</reference>
<dbReference type="Pfam" id="PF00153">
    <property type="entry name" value="Mito_carr"/>
    <property type="match status" value="3"/>
</dbReference>
<evidence type="ECO:0000256" key="5">
    <source>
        <dbReference type="ARBA" id="ARBA00022737"/>
    </source>
</evidence>
<feature type="transmembrane region" description="Helical" evidence="12">
    <location>
        <begin position="80"/>
        <end position="98"/>
    </location>
</feature>
<evidence type="ECO:0000313" key="13">
    <source>
        <dbReference type="EMBL" id="GBG27477.1"/>
    </source>
</evidence>
<keyword evidence="3 10" id="KW-0813">Transport</keyword>
<name>A0A2R5G8V8_9STRA</name>
<dbReference type="InterPro" id="IPR018108">
    <property type="entry name" value="MCP_transmembrane"/>
</dbReference>
<keyword evidence="14" id="KW-1185">Reference proteome</keyword>
<keyword evidence="4 9" id="KW-0812">Transmembrane</keyword>
<sequence>MTTTTTTTTTKGVGHGEETRRSRASVLATVGAGLFAGGSSVLVGHPFDTLKTRWQVGKPLQGSGASGGSMVMMRELYRGILPPLLTTGLVQSVNFSLFEAFKRVYMRDTLGQPNAPEMSPQTYLGRIYLSSASAGALISLLTTPIGVLKTQQQVRTTKGLLACGKDLLSRYGPRVLYRGAMGGLIMEGLGRGVYMTTYETVKLLQLDAAQSAALRRGERPETSTRVKMVAAACAGTLGWISVYPVDTVKVRMMQDASGKHFPDLWTSAVITVREGGVARLYRGLAFSMVRAAPVASVVLPFYEITREFLERHLERIPALAVHV</sequence>
<feature type="repeat" description="Solcar" evidence="9">
    <location>
        <begin position="122"/>
        <end position="204"/>
    </location>
</feature>
<evidence type="ECO:0000256" key="6">
    <source>
        <dbReference type="ARBA" id="ARBA00022989"/>
    </source>
</evidence>
<evidence type="ECO:0000256" key="7">
    <source>
        <dbReference type="ARBA" id="ARBA00023128"/>
    </source>
</evidence>
<comment type="caution">
    <text evidence="13">The sequence shown here is derived from an EMBL/GenBank/DDBJ whole genome shotgun (WGS) entry which is preliminary data.</text>
</comment>
<evidence type="ECO:0000256" key="11">
    <source>
        <dbReference type="SAM" id="MobiDB-lite"/>
    </source>
</evidence>
<organism evidence="13 14">
    <name type="scientific">Hondaea fermentalgiana</name>
    <dbReference type="NCBI Taxonomy" id="2315210"/>
    <lineage>
        <taxon>Eukaryota</taxon>
        <taxon>Sar</taxon>
        <taxon>Stramenopiles</taxon>
        <taxon>Bigyra</taxon>
        <taxon>Labyrinthulomycetes</taxon>
        <taxon>Thraustochytrida</taxon>
        <taxon>Thraustochytriidae</taxon>
        <taxon>Hondaea</taxon>
    </lineage>
</organism>
<dbReference type="AlphaFoldDB" id="A0A2R5G8V8"/>
<dbReference type="OrthoDB" id="193856at2759"/>
<dbReference type="PANTHER" id="PTHR45624">
    <property type="entry name" value="MITOCHONDRIAL BASIC AMINO ACIDS TRANSPORTER-RELATED"/>
    <property type="match status" value="1"/>
</dbReference>
<dbReference type="InParanoid" id="A0A2R5G8V8"/>
<feature type="repeat" description="Solcar" evidence="9">
    <location>
        <begin position="222"/>
        <end position="308"/>
    </location>
</feature>
<evidence type="ECO:0000256" key="10">
    <source>
        <dbReference type="RuleBase" id="RU000488"/>
    </source>
</evidence>